<dbReference type="InterPro" id="IPR013652">
    <property type="entry name" value="Glycine_N-acyltransferase_C"/>
</dbReference>
<dbReference type="GeneID" id="129323634"/>
<keyword evidence="1 3" id="KW-0808">Transferase</keyword>
<keyword evidence="2 3" id="KW-0012">Acyltransferase</keyword>
<dbReference type="GO" id="GO:0005739">
    <property type="term" value="C:mitochondrion"/>
    <property type="evidence" value="ECO:0007669"/>
    <property type="project" value="InterPro"/>
</dbReference>
<dbReference type="InterPro" id="IPR015938">
    <property type="entry name" value="Glycine_N-acyltransferase_N"/>
</dbReference>
<organism evidence="6 8">
    <name type="scientific">Eublepharis macularius</name>
    <name type="common">Leopard gecko</name>
    <name type="synonym">Cyrtodactylus macularius</name>
    <dbReference type="NCBI Taxonomy" id="481883"/>
    <lineage>
        <taxon>Eukaryota</taxon>
        <taxon>Metazoa</taxon>
        <taxon>Chordata</taxon>
        <taxon>Craniata</taxon>
        <taxon>Vertebrata</taxon>
        <taxon>Euteleostomi</taxon>
        <taxon>Lepidosauria</taxon>
        <taxon>Squamata</taxon>
        <taxon>Bifurcata</taxon>
        <taxon>Gekkota</taxon>
        <taxon>Eublepharidae</taxon>
        <taxon>Eublepharinae</taxon>
        <taxon>Eublepharis</taxon>
    </lineage>
</organism>
<dbReference type="KEGG" id="emc:129323634"/>
<evidence type="ECO:0000313" key="6">
    <source>
        <dbReference type="Proteomes" id="UP001190640"/>
    </source>
</evidence>
<dbReference type="GO" id="GO:0047961">
    <property type="term" value="F:glycine N-acyltransferase activity"/>
    <property type="evidence" value="ECO:0007669"/>
    <property type="project" value="InterPro"/>
</dbReference>
<evidence type="ECO:0000313" key="7">
    <source>
        <dbReference type="RefSeq" id="XP_054826133.1"/>
    </source>
</evidence>
<accession>A0AA97IV36</accession>
<protein>
    <recommendedName>
        <fullName evidence="3">Glycine N-acyltransferase-like protein</fullName>
        <ecNumber evidence="3">2.3.1.-</ecNumber>
    </recommendedName>
</protein>
<dbReference type="EC" id="2.3.1.-" evidence="3"/>
<dbReference type="Gene3D" id="3.40.630.30">
    <property type="match status" value="1"/>
</dbReference>
<sequence length="285" mass="32194">MLILTCPFKLQLLEGVLRRSLPQALPVCGVVMHINRGNPVQHEVVVDSWPEFKAVLTRPCKEAVKDKWDFYANLYATFYRDADACQAMLEDPEAINWSNAFQLQGIQDGMYEAARNIAESRHVNLKPYLYQTCIHPGPLSSGQSWLKSDFFQFGTLNPSHATILNEVWDFGGNSRSLRYLDCLIRAFPSACLMDKEGQLASWCLSDPFACLAHGYTFPQYRGQGCIGAVLQATSRKLHASGFPLYCGVLPENQPSKQSLKHQDFHILPETYYMLILTPTLLDPKE</sequence>
<dbReference type="RefSeq" id="XP_054826134.1">
    <property type="nucleotide sequence ID" value="XM_054970159.1"/>
</dbReference>
<dbReference type="AlphaFoldDB" id="A0AA97IV36"/>
<evidence type="ECO:0000256" key="1">
    <source>
        <dbReference type="ARBA" id="ARBA00022679"/>
    </source>
</evidence>
<dbReference type="PANTHER" id="PTHR15298:SF1">
    <property type="entry name" value="GLYCINE N-ACYLTRANSFERASE-LIKE PROTEIN"/>
    <property type="match status" value="1"/>
</dbReference>
<keyword evidence="6" id="KW-1185">Reference proteome</keyword>
<dbReference type="SUPFAM" id="SSF55729">
    <property type="entry name" value="Acyl-CoA N-acyltransferases (Nat)"/>
    <property type="match status" value="1"/>
</dbReference>
<dbReference type="Proteomes" id="UP001190640">
    <property type="component" value="Chromosome 2"/>
</dbReference>
<evidence type="ECO:0000259" key="4">
    <source>
        <dbReference type="Pfam" id="PF06021"/>
    </source>
</evidence>
<dbReference type="Pfam" id="PF06021">
    <property type="entry name" value="Gly_acyl_tr_N"/>
    <property type="match status" value="1"/>
</dbReference>
<proteinExistence type="inferred from homology"/>
<dbReference type="InterPro" id="IPR010313">
    <property type="entry name" value="Glycine_N-acyltransferase"/>
</dbReference>
<evidence type="ECO:0000313" key="8">
    <source>
        <dbReference type="RefSeq" id="XP_054826134.1"/>
    </source>
</evidence>
<dbReference type="RefSeq" id="XP_054826133.1">
    <property type="nucleotide sequence ID" value="XM_054970158.1"/>
</dbReference>
<evidence type="ECO:0000256" key="2">
    <source>
        <dbReference type="ARBA" id="ARBA00023315"/>
    </source>
</evidence>
<dbReference type="InterPro" id="IPR016181">
    <property type="entry name" value="Acyl_CoA_acyltransferase"/>
</dbReference>
<feature type="domain" description="Glycine N-acyltransferase C-terminal" evidence="5">
    <location>
        <begin position="190"/>
        <end position="272"/>
    </location>
</feature>
<evidence type="ECO:0000259" key="5">
    <source>
        <dbReference type="Pfam" id="PF08444"/>
    </source>
</evidence>
<comment type="similarity">
    <text evidence="3">Belongs to the glycine N-acyltransferase family.</text>
</comment>
<dbReference type="PANTHER" id="PTHR15298">
    <property type="entry name" value="L-COA N-ACYLTRANSFERASE-RELATED"/>
    <property type="match status" value="1"/>
</dbReference>
<name>A0AA97IV36_EUBMA</name>
<reference evidence="7 8" key="1">
    <citation type="submission" date="2025-04" db="UniProtKB">
        <authorList>
            <consortium name="RefSeq"/>
        </authorList>
    </citation>
    <scope>IDENTIFICATION</scope>
    <source>
        <tissue evidence="7 8">Blood</tissue>
    </source>
</reference>
<evidence type="ECO:0000256" key="3">
    <source>
        <dbReference type="RuleBase" id="RU368002"/>
    </source>
</evidence>
<feature type="domain" description="Glycine N-acyltransferase N-terminal" evidence="4">
    <location>
        <begin position="1"/>
        <end position="188"/>
    </location>
</feature>
<dbReference type="Pfam" id="PF08444">
    <property type="entry name" value="Gly_acyl_tr_C"/>
    <property type="match status" value="1"/>
</dbReference>
<gene>
    <name evidence="7 8" type="primary">LOC129323634</name>
</gene>